<proteinExistence type="predicted"/>
<evidence type="ECO:0000313" key="3">
    <source>
        <dbReference type="Proteomes" id="UP000324800"/>
    </source>
</evidence>
<feature type="transmembrane region" description="Helical" evidence="1">
    <location>
        <begin position="63"/>
        <end position="96"/>
    </location>
</feature>
<gene>
    <name evidence="2" type="ORF">EZS28_035800</name>
</gene>
<organism evidence="2 3">
    <name type="scientific">Streblomastix strix</name>
    <dbReference type="NCBI Taxonomy" id="222440"/>
    <lineage>
        <taxon>Eukaryota</taxon>
        <taxon>Metamonada</taxon>
        <taxon>Preaxostyla</taxon>
        <taxon>Oxymonadida</taxon>
        <taxon>Streblomastigidae</taxon>
        <taxon>Streblomastix</taxon>
    </lineage>
</organism>
<accession>A0A5J4UFQ6</accession>
<evidence type="ECO:0000313" key="2">
    <source>
        <dbReference type="EMBL" id="KAA6368672.1"/>
    </source>
</evidence>
<sequence>MVEFQINSLDTVKIVLQQEQELFSMSFEQMAFAQHPSFGLLAYLCSVIDAISIFIIITQEHIIFPFLFVLEHFMLLIVTGVIVAIVIVLAVLMSILNATYPKRLTFKQIIMLITALVVLSATISVTAT</sequence>
<comment type="caution">
    <text evidence="2">The sequence shown here is derived from an EMBL/GenBank/DDBJ whole genome shotgun (WGS) entry which is preliminary data.</text>
</comment>
<feature type="transmembrane region" description="Helical" evidence="1">
    <location>
        <begin position="38"/>
        <end position="57"/>
    </location>
</feature>
<keyword evidence="1" id="KW-0472">Membrane</keyword>
<feature type="non-terminal residue" evidence="2">
    <location>
        <position position="128"/>
    </location>
</feature>
<keyword evidence="1" id="KW-1133">Transmembrane helix</keyword>
<reference evidence="2 3" key="1">
    <citation type="submission" date="2019-03" db="EMBL/GenBank/DDBJ databases">
        <title>Single cell metagenomics reveals metabolic interactions within the superorganism composed of flagellate Streblomastix strix and complex community of Bacteroidetes bacteria on its surface.</title>
        <authorList>
            <person name="Treitli S.C."/>
            <person name="Kolisko M."/>
            <person name="Husnik F."/>
            <person name="Keeling P."/>
            <person name="Hampl V."/>
        </authorList>
    </citation>
    <scope>NUCLEOTIDE SEQUENCE [LARGE SCALE GENOMIC DNA]</scope>
    <source>
        <strain evidence="2">ST1C</strain>
    </source>
</reference>
<dbReference type="EMBL" id="SNRW01017116">
    <property type="protein sequence ID" value="KAA6368672.1"/>
    <property type="molecule type" value="Genomic_DNA"/>
</dbReference>
<dbReference type="AlphaFoldDB" id="A0A5J4UFQ6"/>
<protein>
    <submittedName>
        <fullName evidence="2">Uncharacterized protein</fullName>
    </submittedName>
</protein>
<evidence type="ECO:0000256" key="1">
    <source>
        <dbReference type="SAM" id="Phobius"/>
    </source>
</evidence>
<name>A0A5J4UFQ6_9EUKA</name>
<feature type="transmembrane region" description="Helical" evidence="1">
    <location>
        <begin position="108"/>
        <end position="127"/>
    </location>
</feature>
<keyword evidence="1" id="KW-0812">Transmembrane</keyword>
<dbReference type="Proteomes" id="UP000324800">
    <property type="component" value="Unassembled WGS sequence"/>
</dbReference>